<evidence type="ECO:0000256" key="2">
    <source>
        <dbReference type="ARBA" id="ARBA00022737"/>
    </source>
</evidence>
<accession>A0A813VCZ5</accession>
<dbReference type="Pfam" id="PF00571">
    <property type="entry name" value="CBS"/>
    <property type="match status" value="3"/>
</dbReference>
<feature type="region of interest" description="Disordered" evidence="6">
    <location>
        <begin position="314"/>
        <end position="348"/>
    </location>
</feature>
<feature type="domain" description="CBS" evidence="7">
    <location>
        <begin position="757"/>
        <end position="818"/>
    </location>
</feature>
<dbReference type="Proteomes" id="UP000663882">
    <property type="component" value="Unassembled WGS sequence"/>
</dbReference>
<dbReference type="OrthoDB" id="449052at2759"/>
<dbReference type="EMBL" id="CAJNOO010000173">
    <property type="protein sequence ID" value="CAF0841087.1"/>
    <property type="molecule type" value="Genomic_DNA"/>
</dbReference>
<dbReference type="SUPFAM" id="SSF54631">
    <property type="entry name" value="CBS-domain pair"/>
    <property type="match status" value="2"/>
</dbReference>
<feature type="compositionally biased region" description="Polar residues" evidence="6">
    <location>
        <begin position="172"/>
        <end position="187"/>
    </location>
</feature>
<feature type="region of interest" description="Disordered" evidence="6">
    <location>
        <begin position="231"/>
        <end position="275"/>
    </location>
</feature>
<dbReference type="SMART" id="SM00116">
    <property type="entry name" value="CBS"/>
    <property type="match status" value="4"/>
</dbReference>
<protein>
    <recommendedName>
        <fullName evidence="7">CBS domain-containing protein</fullName>
    </recommendedName>
</protein>
<feature type="region of interest" description="Disordered" evidence="6">
    <location>
        <begin position="436"/>
        <end position="510"/>
    </location>
</feature>
<dbReference type="GO" id="GO:0005737">
    <property type="term" value="C:cytoplasm"/>
    <property type="evidence" value="ECO:0007669"/>
    <property type="project" value="TreeGrafter"/>
</dbReference>
<dbReference type="GO" id="GO:0031588">
    <property type="term" value="C:nucleotide-activated protein kinase complex"/>
    <property type="evidence" value="ECO:0007669"/>
    <property type="project" value="TreeGrafter"/>
</dbReference>
<proteinExistence type="inferred from homology"/>
<feature type="domain" description="CBS" evidence="7">
    <location>
        <begin position="614"/>
        <end position="676"/>
    </location>
</feature>
<dbReference type="InterPro" id="IPR000644">
    <property type="entry name" value="CBS_dom"/>
</dbReference>
<comment type="subunit">
    <text evidence="4">AMPK is a heterotrimer of an alpha catalytic subunit (PRKAA1 or PRKAA2), a beta (PRKAB1 or PRKAB2) and a gamma non-catalytic subunits (PRKAG1, PRKAG2 or PRKAG3). Interacts with FNIP1 and FNIP2.</text>
</comment>
<dbReference type="Gene3D" id="3.10.580.10">
    <property type="entry name" value="CBS-domain"/>
    <property type="match status" value="2"/>
</dbReference>
<evidence type="ECO:0000256" key="3">
    <source>
        <dbReference type="ARBA" id="ARBA00023122"/>
    </source>
</evidence>
<gene>
    <name evidence="8" type="ORF">RFH988_LOCUS5949</name>
</gene>
<dbReference type="InterPro" id="IPR050511">
    <property type="entry name" value="AMPK_gamma/SDS23_families"/>
</dbReference>
<keyword evidence="2" id="KW-0677">Repeat</keyword>
<dbReference type="GO" id="GO:0016208">
    <property type="term" value="F:AMP binding"/>
    <property type="evidence" value="ECO:0007669"/>
    <property type="project" value="TreeGrafter"/>
</dbReference>
<comment type="similarity">
    <text evidence="1">Belongs to the 5'-AMP-activated protein kinase gamma subunit family.</text>
</comment>
<comment type="caution">
    <text evidence="8">The sequence shown here is derived from an EMBL/GenBank/DDBJ whole genome shotgun (WGS) entry which is preliminary data.</text>
</comment>
<reference evidence="8" key="1">
    <citation type="submission" date="2021-02" db="EMBL/GenBank/DDBJ databases">
        <authorList>
            <person name="Nowell W R."/>
        </authorList>
    </citation>
    <scope>NUCLEOTIDE SEQUENCE</scope>
</reference>
<evidence type="ECO:0000256" key="6">
    <source>
        <dbReference type="SAM" id="MobiDB-lite"/>
    </source>
</evidence>
<feature type="region of interest" description="Disordered" evidence="6">
    <location>
        <begin position="129"/>
        <end position="197"/>
    </location>
</feature>
<dbReference type="InterPro" id="IPR046342">
    <property type="entry name" value="CBS_dom_sf"/>
</dbReference>
<dbReference type="GO" id="GO:0019887">
    <property type="term" value="F:protein kinase regulator activity"/>
    <property type="evidence" value="ECO:0007669"/>
    <property type="project" value="TreeGrafter"/>
</dbReference>
<dbReference type="CDD" id="cd04641">
    <property type="entry name" value="CBS_euAMPK_gamma-like_repeat2"/>
    <property type="match status" value="1"/>
</dbReference>
<feature type="compositionally biased region" description="Acidic residues" evidence="6">
    <location>
        <begin position="328"/>
        <end position="337"/>
    </location>
</feature>
<sequence length="837" mass="94068">MRRHTLEHDNIEQQIKSVITSPTRKFFNFKNISDNSKSILNFTRRTRRFSAPEKKYFDRLDNDAELDTIDEIGAIFLSMTLNGRPRLFSTPEKQDLETIYENFLFDLYAIQHLDTMHVTRNEANATAGSFDETDIDRSRSSSKTNTDSTSKRARLQAVFSSRSNTNDKKTNVVLTNSVGVSSHRPNNTSGPGGGATAVVASAANNETNDDSDQRNVVAALAPYANTAVPVSPLRLPLGKSNLTSSAASSPSSMKERSNRRTRSGSNSDPQSVSDKSLFSKLFSKKPKKPLGTLITTTTKSINIDVNKKRQNLITQSSLSKDHGRSTINEEEECDDNDPNISTGSLSDTDCLDEKDDVINTSLSSTTTLFGSRTNSSSGKKSKATTHLVTLPTSDSQYYASMSSAPTGFSISYHKWLSKGSDDLRIQAAIGRLQQQNKKATAGGTSNLMSLFQDPNRSGTQSPTSMSGTTRTRVTTFSGQTIITRNSSSSDQPPTYCIRPSSASPTHDGDEPFISDDEIYTHFMKYNTCYDILPKSSKLVVFDTQLAVKKAFFALVYNGVRAAPLWDTKRQKFIGLLTITDFILILQKYYKEPHARIEELEEHRIETWRDVLREYERPLLSIKPSESLFEAVRILLENHVHRLPIIDPITNNAVFILTHKRILRFFYLYIYDWPQPSFMSKTLEELKIGTYDNLITIEETTTVIEALNYFVKRRISALPVVDKDRKLVNIYSKFDVIGLAPDKSYRNLNMTINEALSYRKERFEAVAKCYKHELLSACMERIVKAEVHRLVIVDNDQHVIGILSLSDLLHYIVIRPTKSENNTTTLVPPTTESNQEIA</sequence>
<evidence type="ECO:0000313" key="8">
    <source>
        <dbReference type="EMBL" id="CAF0841087.1"/>
    </source>
</evidence>
<evidence type="ECO:0000259" key="7">
    <source>
        <dbReference type="PROSITE" id="PS51371"/>
    </source>
</evidence>
<dbReference type="GO" id="GO:0005634">
    <property type="term" value="C:nucleus"/>
    <property type="evidence" value="ECO:0007669"/>
    <property type="project" value="TreeGrafter"/>
</dbReference>
<evidence type="ECO:0000313" key="9">
    <source>
        <dbReference type="Proteomes" id="UP000663882"/>
    </source>
</evidence>
<dbReference type="PANTHER" id="PTHR13780:SF35">
    <property type="entry name" value="LD22662P"/>
    <property type="match status" value="1"/>
</dbReference>
<evidence type="ECO:0000256" key="1">
    <source>
        <dbReference type="ARBA" id="ARBA00006750"/>
    </source>
</evidence>
<dbReference type="GO" id="GO:0019901">
    <property type="term" value="F:protein kinase binding"/>
    <property type="evidence" value="ECO:0007669"/>
    <property type="project" value="TreeGrafter"/>
</dbReference>
<keyword evidence="3 5" id="KW-0129">CBS domain</keyword>
<feature type="domain" description="CBS" evidence="7">
    <location>
        <begin position="687"/>
        <end position="747"/>
    </location>
</feature>
<dbReference type="PROSITE" id="PS51371">
    <property type="entry name" value="CBS"/>
    <property type="match status" value="3"/>
</dbReference>
<dbReference type="PANTHER" id="PTHR13780">
    <property type="entry name" value="AMP-ACTIVATED PROTEIN KINASE, GAMMA REGULATORY SUBUNIT"/>
    <property type="match status" value="1"/>
</dbReference>
<organism evidence="8 9">
    <name type="scientific">Rotaria sordida</name>
    <dbReference type="NCBI Taxonomy" id="392033"/>
    <lineage>
        <taxon>Eukaryota</taxon>
        <taxon>Metazoa</taxon>
        <taxon>Spiralia</taxon>
        <taxon>Gnathifera</taxon>
        <taxon>Rotifera</taxon>
        <taxon>Eurotatoria</taxon>
        <taxon>Bdelloidea</taxon>
        <taxon>Philodinida</taxon>
        <taxon>Philodinidae</taxon>
        <taxon>Rotaria</taxon>
    </lineage>
</organism>
<name>A0A813VCZ5_9BILA</name>
<dbReference type="CDD" id="cd04618">
    <property type="entry name" value="CBS_euAMPK_gamma-like_repeat1"/>
    <property type="match status" value="1"/>
</dbReference>
<evidence type="ECO:0000256" key="5">
    <source>
        <dbReference type="PROSITE-ProRule" id="PRU00703"/>
    </source>
</evidence>
<feature type="compositionally biased region" description="Polar residues" evidence="6">
    <location>
        <begin position="436"/>
        <end position="492"/>
    </location>
</feature>
<dbReference type="AlphaFoldDB" id="A0A813VCZ5"/>
<evidence type="ECO:0000256" key="4">
    <source>
        <dbReference type="ARBA" id="ARBA00025878"/>
    </source>
</evidence>